<keyword evidence="3" id="KW-0249">Electron transport</keyword>
<keyword evidence="11" id="KW-1185">Reference proteome</keyword>
<dbReference type="Pfam" id="PF00085">
    <property type="entry name" value="Thioredoxin"/>
    <property type="match status" value="1"/>
</dbReference>
<evidence type="ECO:0000256" key="3">
    <source>
        <dbReference type="ARBA" id="ARBA00022982"/>
    </source>
</evidence>
<feature type="disulfide bond" description="Redox-active" evidence="8">
    <location>
        <begin position="31"/>
        <end position="34"/>
    </location>
</feature>
<sequence length="112" mass="12174">MTLPAVTESTFDTEVLGSGLPVAVDFGADWCAPCRAVRPVLDELARSYQGRLRVVTVDTEAEADLVRRYGIVSIPTLYVFHDGELLRTIPGARTKLEYAAEFDAALTEAATL</sequence>
<dbReference type="PROSITE" id="PS51352">
    <property type="entry name" value="THIOREDOXIN_2"/>
    <property type="match status" value="1"/>
</dbReference>
<comment type="caution">
    <text evidence="10">The sequence shown here is derived from an EMBL/GenBank/DDBJ whole genome shotgun (WGS) entry which is preliminary data.</text>
</comment>
<evidence type="ECO:0000256" key="1">
    <source>
        <dbReference type="ARBA" id="ARBA00008987"/>
    </source>
</evidence>
<accession>A0A7X6R0P1</accession>
<dbReference type="EMBL" id="JAAXOX010000015">
    <property type="protein sequence ID" value="NKY24415.1"/>
    <property type="molecule type" value="Genomic_DNA"/>
</dbReference>
<protein>
    <recommendedName>
        <fullName evidence="6">Thioredoxin</fullName>
    </recommendedName>
</protein>
<gene>
    <name evidence="10" type="ORF">HGA03_17280</name>
</gene>
<feature type="active site" description="Nucleophile" evidence="7">
    <location>
        <position position="31"/>
    </location>
</feature>
<dbReference type="RefSeq" id="WP_168631539.1">
    <property type="nucleotide sequence ID" value="NZ_BONL01000021.1"/>
</dbReference>
<evidence type="ECO:0000256" key="7">
    <source>
        <dbReference type="PIRSR" id="PIRSR000077-1"/>
    </source>
</evidence>
<feature type="site" description="Contributes to redox potential value" evidence="7">
    <location>
        <position position="33"/>
    </location>
</feature>
<dbReference type="SUPFAM" id="SSF52833">
    <property type="entry name" value="Thioredoxin-like"/>
    <property type="match status" value="1"/>
</dbReference>
<name>A0A7X6R0P1_9CELL</name>
<evidence type="ECO:0000313" key="10">
    <source>
        <dbReference type="EMBL" id="NKY24415.1"/>
    </source>
</evidence>
<dbReference type="InterPro" id="IPR036249">
    <property type="entry name" value="Thioredoxin-like_sf"/>
</dbReference>
<keyword evidence="2" id="KW-0813">Transport</keyword>
<evidence type="ECO:0000259" key="9">
    <source>
        <dbReference type="PROSITE" id="PS51352"/>
    </source>
</evidence>
<dbReference type="InterPro" id="IPR005746">
    <property type="entry name" value="Thioredoxin"/>
</dbReference>
<dbReference type="InterPro" id="IPR013766">
    <property type="entry name" value="Thioredoxin_domain"/>
</dbReference>
<keyword evidence="5 8" id="KW-0676">Redox-active center</keyword>
<keyword evidence="4 8" id="KW-1015">Disulfide bond</keyword>
<evidence type="ECO:0000256" key="8">
    <source>
        <dbReference type="PIRSR" id="PIRSR000077-4"/>
    </source>
</evidence>
<dbReference type="AlphaFoldDB" id="A0A7X6R0P1"/>
<evidence type="ECO:0000256" key="5">
    <source>
        <dbReference type="ARBA" id="ARBA00023284"/>
    </source>
</evidence>
<feature type="active site" description="Nucleophile" evidence="7">
    <location>
        <position position="34"/>
    </location>
</feature>
<feature type="site" description="Contributes to redox potential value" evidence="7">
    <location>
        <position position="32"/>
    </location>
</feature>
<dbReference type="Gene3D" id="3.40.30.10">
    <property type="entry name" value="Glutaredoxin"/>
    <property type="match status" value="1"/>
</dbReference>
<dbReference type="Proteomes" id="UP000581206">
    <property type="component" value="Unassembled WGS sequence"/>
</dbReference>
<feature type="domain" description="Thioredoxin" evidence="9">
    <location>
        <begin position="1"/>
        <end position="107"/>
    </location>
</feature>
<evidence type="ECO:0000256" key="2">
    <source>
        <dbReference type="ARBA" id="ARBA00022448"/>
    </source>
</evidence>
<proteinExistence type="inferred from homology"/>
<comment type="similarity">
    <text evidence="1 6">Belongs to the thioredoxin family.</text>
</comment>
<dbReference type="GO" id="GO:0005737">
    <property type="term" value="C:cytoplasm"/>
    <property type="evidence" value="ECO:0007669"/>
    <property type="project" value="TreeGrafter"/>
</dbReference>
<dbReference type="PRINTS" id="PR00421">
    <property type="entry name" value="THIOREDOXIN"/>
</dbReference>
<dbReference type="PANTHER" id="PTHR45663">
    <property type="entry name" value="GEO12009P1"/>
    <property type="match status" value="1"/>
</dbReference>
<evidence type="ECO:0000313" key="11">
    <source>
        <dbReference type="Proteomes" id="UP000581206"/>
    </source>
</evidence>
<dbReference type="PIRSF" id="PIRSF000077">
    <property type="entry name" value="Thioredoxin"/>
    <property type="match status" value="1"/>
</dbReference>
<dbReference type="PANTHER" id="PTHR45663:SF11">
    <property type="entry name" value="GEO12009P1"/>
    <property type="match status" value="1"/>
</dbReference>
<evidence type="ECO:0000256" key="4">
    <source>
        <dbReference type="ARBA" id="ARBA00023157"/>
    </source>
</evidence>
<dbReference type="FunFam" id="3.40.30.10:FF:000001">
    <property type="entry name" value="Thioredoxin"/>
    <property type="match status" value="1"/>
</dbReference>
<evidence type="ECO:0000256" key="6">
    <source>
        <dbReference type="PIRNR" id="PIRNR000077"/>
    </source>
</evidence>
<feature type="site" description="Deprotonates C-terminal active site Cys" evidence="7">
    <location>
        <position position="25"/>
    </location>
</feature>
<dbReference type="GO" id="GO:0015035">
    <property type="term" value="F:protein-disulfide reductase activity"/>
    <property type="evidence" value="ECO:0007669"/>
    <property type="project" value="InterPro"/>
</dbReference>
<dbReference type="CDD" id="cd02947">
    <property type="entry name" value="TRX_family"/>
    <property type="match status" value="1"/>
</dbReference>
<reference evidence="10 11" key="1">
    <citation type="submission" date="2020-04" db="EMBL/GenBank/DDBJ databases">
        <title>MicrobeNet Type strains.</title>
        <authorList>
            <person name="Nicholson A.C."/>
        </authorList>
    </citation>
    <scope>NUCLEOTIDE SEQUENCE [LARGE SCALE GENOMIC DNA]</scope>
    <source>
        <strain evidence="10 11">ATCC BAA-788</strain>
    </source>
</reference>
<organism evidence="10 11">
    <name type="scientific">Cellulomonas denverensis</name>
    <dbReference type="NCBI Taxonomy" id="264297"/>
    <lineage>
        <taxon>Bacteria</taxon>
        <taxon>Bacillati</taxon>
        <taxon>Actinomycetota</taxon>
        <taxon>Actinomycetes</taxon>
        <taxon>Micrococcales</taxon>
        <taxon>Cellulomonadaceae</taxon>
        <taxon>Cellulomonas</taxon>
    </lineage>
</organism>